<dbReference type="InterPro" id="IPR029063">
    <property type="entry name" value="SAM-dependent_MTases_sf"/>
</dbReference>
<proteinExistence type="inferred from homology"/>
<comment type="pathway">
    <text evidence="1">Purine metabolism; 7-cyano-7-deazaguanine biosynthesis.</text>
</comment>
<evidence type="ECO:0000256" key="2">
    <source>
        <dbReference type="ARBA" id="ARBA00022598"/>
    </source>
</evidence>
<dbReference type="SUPFAM" id="SSF53335">
    <property type="entry name" value="S-adenosyl-L-methionine-dependent methyltransferases"/>
    <property type="match status" value="1"/>
</dbReference>
<comment type="similarity">
    <text evidence="8">Belongs to the QueC family.</text>
</comment>
<protein>
    <recommendedName>
        <fullName evidence="9">7-cyano-7-deazaguanine synthase</fullName>
        <ecNumber evidence="9">6.3.4.20</ecNumber>
    </recommendedName>
</protein>
<evidence type="ECO:0000256" key="7">
    <source>
        <dbReference type="ARBA" id="ARBA00022840"/>
    </source>
</evidence>
<dbReference type="PANTHER" id="PTHR42914:SF1">
    <property type="entry name" value="7-CYANO-7-DEAZAGUANINE SYNTHASE"/>
    <property type="match status" value="1"/>
</dbReference>
<keyword evidence="4" id="KW-0547">Nucleotide-binding</keyword>
<name>A0ABS1W765_9GAMM</name>
<sequence length="971" mass="111351">MKQSKKIQNFNFIRDILNQEEWNQFDPREQIEKDDFPKMKIHTQSFKCTELFDVDYFKQSPELMNLVYKILLGESFTNETEYLPSNYMGEVIASIREHVEKNDVHLSTEDQAEQRDALEFIFSKIIALRIYKEIRYQGIGCNFLSVSEKDRDSSFQKLLNYLKIKSIRELNTQLPSTTAGQKASRFYTDEHRLKVYNDRSKKTVFDVWNSSTLLSFLSNQVRVLVKERRSIIAKKIAKNNQNGTHGTNTFDERNIKFPKFSNRRMTNKLIRNFGVTNYKPILVGLLIKFLGERYPEIPIEHMLDLCSGWGDRLIGSFASASLGLKRYVGVDPQELLHESYQRMAEQFSPPGFSTFFYASPMEECTQEQLTPEHTPNQLMMTCPPYFNLENYNGSNQSHIKYNVYSSWKENFLYKLVGQSIISLQPGGFIAIHLGTSKGHNIHLDFQKYVKSLSYVTYLGAFQTTVENSALMVMQYKGDFQLYAPVPSRCSPAPLIPPGNADVKSAEDQTYQSYSNNWSAAAVRRPLPEFRSITVPDSGEKRKIDNYPNRKKQKAKEYPRITNEKAIEFYTQFAMLPNRLTLSSELVHYAQCLYEFHHVPKPAIDPSHPELQVNPGKLDPKRVLIPFSGGIDSTAAILWAQERQYEIYLLHINVLNFSTASLEREAAINIATQLGLINNLIIVNQSPNLRKLNLKQKELGLKENPAKNQYIWLVALEYMKAHGCGTIIIPAQDDSPCTHFSDTISSNELFLPYAQSILGTHQLLIPFKTKKEYVNLVMQRDDLKNLVSSCFTGAQFRKSNRQKYNDHSLLWDNECGSCMKCKKLIAIRDELLTAPIVNPTSNNTASKDEFDRADEASRLNVFSQAFYGTLFQASPLGKAPTNSSVFDECFVEISALEAKIQHNISAMNHDEFFAFPFDELNALQDKIDHFEDPIIKGRLVHEFNHRIQSQLGGYQEYPAQDPVSINIVNSAV</sequence>
<keyword evidence="2" id="KW-0436">Ligase</keyword>
<keyword evidence="5" id="KW-0671">Queuosine biosynthesis</keyword>
<dbReference type="RefSeq" id="WP_203112562.1">
    <property type="nucleotide sequence ID" value="NZ_JADOBG010000022.1"/>
</dbReference>
<evidence type="ECO:0000313" key="11">
    <source>
        <dbReference type="EMBL" id="MBL7525211.1"/>
    </source>
</evidence>
<comment type="caution">
    <text evidence="11">The sequence shown here is derived from an EMBL/GenBank/DDBJ whole genome shotgun (WGS) entry which is preliminary data.</text>
</comment>
<dbReference type="InterPro" id="IPR018317">
    <property type="entry name" value="QueC"/>
</dbReference>
<reference evidence="11 12" key="1">
    <citation type="submission" date="2020-12" db="EMBL/GenBank/DDBJ databases">
        <title>WGS of Legionella: environmental sample.</title>
        <authorList>
            <person name="Cristino S."/>
            <person name="Girolamini L."/>
            <person name="Salaris S."/>
            <person name="Pascale M.R."/>
            <person name="Mazzotta M."/>
            <person name="Orsini M."/>
            <person name="Grottola A."/>
        </authorList>
    </citation>
    <scope>NUCLEOTIDE SEQUENCE [LARGE SCALE GENOMIC DNA]</scope>
    <source>
        <strain evidence="11 12">30cs62</strain>
    </source>
</reference>
<dbReference type="PANTHER" id="PTHR42914">
    <property type="entry name" value="7-CYANO-7-DEAZAGUANINE SYNTHASE"/>
    <property type="match status" value="1"/>
</dbReference>
<comment type="catalytic activity">
    <reaction evidence="10">
        <text>7-carboxy-7-carbaguanine + NH4(+) + 2 ATP = 7-cyano-7-carbaguanine + 2 AMP + 2 diphosphate + 2 H(+)</text>
        <dbReference type="Rhea" id="RHEA:27982"/>
        <dbReference type="ChEBI" id="CHEBI:15378"/>
        <dbReference type="ChEBI" id="CHEBI:28938"/>
        <dbReference type="ChEBI" id="CHEBI:30616"/>
        <dbReference type="ChEBI" id="CHEBI:33019"/>
        <dbReference type="ChEBI" id="CHEBI:45075"/>
        <dbReference type="ChEBI" id="CHEBI:61036"/>
        <dbReference type="ChEBI" id="CHEBI:456215"/>
        <dbReference type="EC" id="6.3.4.20"/>
    </reaction>
</comment>
<dbReference type="EC" id="6.3.4.20" evidence="9"/>
<evidence type="ECO:0000256" key="3">
    <source>
        <dbReference type="ARBA" id="ARBA00022723"/>
    </source>
</evidence>
<dbReference type="InterPro" id="IPR014729">
    <property type="entry name" value="Rossmann-like_a/b/a_fold"/>
</dbReference>
<keyword evidence="3" id="KW-0479">Metal-binding</keyword>
<evidence type="ECO:0000256" key="9">
    <source>
        <dbReference type="ARBA" id="ARBA00039149"/>
    </source>
</evidence>
<evidence type="ECO:0000313" key="12">
    <source>
        <dbReference type="Proteomes" id="UP000809910"/>
    </source>
</evidence>
<keyword evidence="7" id="KW-0067">ATP-binding</keyword>
<dbReference type="SUPFAM" id="SSF52402">
    <property type="entry name" value="Adenine nucleotide alpha hydrolases-like"/>
    <property type="match status" value="1"/>
</dbReference>
<evidence type="ECO:0000256" key="5">
    <source>
        <dbReference type="ARBA" id="ARBA00022785"/>
    </source>
</evidence>
<dbReference type="Gene3D" id="3.40.50.620">
    <property type="entry name" value="HUPs"/>
    <property type="match status" value="1"/>
</dbReference>
<keyword evidence="12" id="KW-1185">Reference proteome</keyword>
<gene>
    <name evidence="11" type="ORF">I5282_01330</name>
</gene>
<evidence type="ECO:0000256" key="10">
    <source>
        <dbReference type="ARBA" id="ARBA00047890"/>
    </source>
</evidence>
<dbReference type="Proteomes" id="UP000809910">
    <property type="component" value="Unassembled WGS sequence"/>
</dbReference>
<dbReference type="EMBL" id="JADWVN010000004">
    <property type="protein sequence ID" value="MBL7525211.1"/>
    <property type="molecule type" value="Genomic_DNA"/>
</dbReference>
<organism evidence="11 12">
    <name type="scientific">Legionella bononiensis</name>
    <dbReference type="NCBI Taxonomy" id="2793102"/>
    <lineage>
        <taxon>Bacteria</taxon>
        <taxon>Pseudomonadati</taxon>
        <taxon>Pseudomonadota</taxon>
        <taxon>Gammaproteobacteria</taxon>
        <taxon>Legionellales</taxon>
        <taxon>Legionellaceae</taxon>
        <taxon>Legionella</taxon>
    </lineage>
</organism>
<evidence type="ECO:0000256" key="8">
    <source>
        <dbReference type="ARBA" id="ARBA00037993"/>
    </source>
</evidence>
<keyword evidence="6" id="KW-0862">Zinc</keyword>
<evidence type="ECO:0000256" key="6">
    <source>
        <dbReference type="ARBA" id="ARBA00022833"/>
    </source>
</evidence>
<evidence type="ECO:0000256" key="1">
    <source>
        <dbReference type="ARBA" id="ARBA00005061"/>
    </source>
</evidence>
<accession>A0ABS1W765</accession>
<dbReference type="Pfam" id="PF06508">
    <property type="entry name" value="QueC"/>
    <property type="match status" value="1"/>
</dbReference>
<evidence type="ECO:0000256" key="4">
    <source>
        <dbReference type="ARBA" id="ARBA00022741"/>
    </source>
</evidence>